<evidence type="ECO:0000313" key="2">
    <source>
        <dbReference type="EMBL" id="KNX38642.1"/>
    </source>
</evidence>
<feature type="domain" description="NAD(P)-binding" evidence="1">
    <location>
        <begin position="9"/>
        <end position="147"/>
    </location>
</feature>
<reference evidence="3" key="1">
    <citation type="submission" date="2015-03" db="EMBL/GenBank/DDBJ databases">
        <title>Luteipulveratus halotolerans sp. nov., a novel actinobacterium (Dermacoccaceae) from Sarawak, Malaysia.</title>
        <authorList>
            <person name="Juboi H."/>
            <person name="Basik A."/>
            <person name="Shamsul S.S."/>
            <person name="Arnold P."/>
            <person name="Schmitt E.K."/>
            <person name="Sanglier J.-J."/>
            <person name="Yeo T."/>
        </authorList>
    </citation>
    <scope>NUCLEOTIDE SEQUENCE [LARGE SCALE GENOMIC DNA]</scope>
    <source>
        <strain evidence="3">C296001</strain>
    </source>
</reference>
<comment type="caution">
    <text evidence="2">The sequence shown here is derived from an EMBL/GenBank/DDBJ whole genome shotgun (WGS) entry which is preliminary data.</text>
</comment>
<keyword evidence="3" id="KW-1185">Reference proteome</keyword>
<dbReference type="PANTHER" id="PTHR43162">
    <property type="match status" value="1"/>
</dbReference>
<dbReference type="AlphaFoldDB" id="A0A0L6CLL5"/>
<dbReference type="PANTHER" id="PTHR43162:SF1">
    <property type="entry name" value="PRESTALK A DIFFERENTIATION PROTEIN A"/>
    <property type="match status" value="1"/>
</dbReference>
<sequence>MTAPILLTGGTGTLGSLVLPRLRAHGYDVRVLSRRPRDPQDGVEYVTGDLSTGEGVEAAVDGLETIVHLAGTAKGDDVKARNLVRAALRVGRPHLAYISVVGADRVPVESFIDRGAFGYFKAKRDAELIIAESGLPWSTLRATQFHQSMIAMFDAMTKMPVVPTFSGVQFQPVDASEVADRLVEVALGEPAGLVPEVAGPQAYPMKQLLRAYLSAKGKHRLTMPIRLPGKAFRAHRAGANLNLERAVGVRTWERALADPR</sequence>
<accession>A0A0L6CLL5</accession>
<dbReference type="InterPro" id="IPR016040">
    <property type="entry name" value="NAD(P)-bd_dom"/>
</dbReference>
<dbReference type="Gene3D" id="3.40.50.720">
    <property type="entry name" value="NAD(P)-binding Rossmann-like Domain"/>
    <property type="match status" value="1"/>
</dbReference>
<dbReference type="SUPFAM" id="SSF51735">
    <property type="entry name" value="NAD(P)-binding Rossmann-fold domains"/>
    <property type="match status" value="1"/>
</dbReference>
<proteinExistence type="predicted"/>
<name>A0A0L6CLL5_9MICO</name>
<evidence type="ECO:0000259" key="1">
    <source>
        <dbReference type="Pfam" id="PF13460"/>
    </source>
</evidence>
<organism evidence="2 3">
    <name type="scientific">Luteipulveratus halotolerans</name>
    <dbReference type="NCBI Taxonomy" id="1631356"/>
    <lineage>
        <taxon>Bacteria</taxon>
        <taxon>Bacillati</taxon>
        <taxon>Actinomycetota</taxon>
        <taxon>Actinomycetes</taxon>
        <taxon>Micrococcales</taxon>
        <taxon>Dermacoccaceae</taxon>
        <taxon>Luteipulveratus</taxon>
    </lineage>
</organism>
<dbReference type="Pfam" id="PF13460">
    <property type="entry name" value="NAD_binding_10"/>
    <property type="match status" value="1"/>
</dbReference>
<dbReference type="InterPro" id="IPR036291">
    <property type="entry name" value="NAD(P)-bd_dom_sf"/>
</dbReference>
<dbReference type="RefSeq" id="WP_050671130.1">
    <property type="nucleotide sequence ID" value="NZ_LAIR01000002.1"/>
</dbReference>
<dbReference type="OrthoDB" id="9771302at2"/>
<dbReference type="Proteomes" id="UP000037397">
    <property type="component" value="Unassembled WGS sequence"/>
</dbReference>
<dbReference type="InterPro" id="IPR051604">
    <property type="entry name" value="Ergot_Alk_Oxidoreductase"/>
</dbReference>
<gene>
    <name evidence="2" type="ORF">VV01_18245</name>
</gene>
<dbReference type="EMBL" id="LAIR01000002">
    <property type="protein sequence ID" value="KNX38642.1"/>
    <property type="molecule type" value="Genomic_DNA"/>
</dbReference>
<evidence type="ECO:0000313" key="3">
    <source>
        <dbReference type="Proteomes" id="UP000037397"/>
    </source>
</evidence>
<protein>
    <submittedName>
        <fullName evidence="2">NmrA family transcriptional regulator</fullName>
    </submittedName>
</protein>
<dbReference type="PATRIC" id="fig|1631356.3.peg.3636"/>
<dbReference type="STRING" id="1631356.VV01_18245"/>